<proteinExistence type="predicted"/>
<dbReference type="OrthoDB" id="9764280at2"/>
<organism evidence="2 3">
    <name type="scientific">Bombilactobacillus mellis</name>
    <dbReference type="NCBI Taxonomy" id="1218508"/>
    <lineage>
        <taxon>Bacteria</taxon>
        <taxon>Bacillati</taxon>
        <taxon>Bacillota</taxon>
        <taxon>Bacilli</taxon>
        <taxon>Lactobacillales</taxon>
        <taxon>Lactobacillaceae</taxon>
        <taxon>Bombilactobacillus</taxon>
    </lineage>
</organism>
<sequence>MKIKKGRIIIYRPYKIKQIKFNELSSRRITEWLLYLANRTQLAQNLGIGRNTLYRYLDKIKKGTSSIEELFTLQQLQTLIKLENADWHKYLTQKADLAAKKAAKADAKADLDHQEAQLTKTLQQYGWGEITDNLEFVQLMDLQQGSTEQKQRARVIFKRWPAAKQKKYDKYQKQVQNHE</sequence>
<dbReference type="AlphaFoldDB" id="A0A0F4KNY8"/>
<dbReference type="Gene3D" id="1.10.10.60">
    <property type="entry name" value="Homeodomain-like"/>
    <property type="match status" value="1"/>
</dbReference>
<evidence type="ECO:0000313" key="3">
    <source>
        <dbReference type="Proteomes" id="UP000033695"/>
    </source>
</evidence>
<dbReference type="EMBL" id="JXBZ01000015">
    <property type="protein sequence ID" value="KJY48115.1"/>
    <property type="molecule type" value="Genomic_DNA"/>
</dbReference>
<keyword evidence="1" id="KW-0175">Coiled coil</keyword>
<evidence type="ECO:0000313" key="2">
    <source>
        <dbReference type="EMBL" id="KJY48115.1"/>
    </source>
</evidence>
<dbReference type="Proteomes" id="UP000033695">
    <property type="component" value="Unassembled WGS sequence"/>
</dbReference>
<comment type="caution">
    <text evidence="2">The sequence shown here is derived from an EMBL/GenBank/DDBJ whole genome shotgun (WGS) entry which is preliminary data.</text>
</comment>
<dbReference type="PATRIC" id="fig|1218508.4.peg.1679"/>
<accession>A0A0F4KNY8</accession>
<feature type="coiled-coil region" evidence="1">
    <location>
        <begin position="97"/>
        <end position="124"/>
    </location>
</feature>
<protein>
    <submittedName>
        <fullName evidence="2">Uncharacterized protein</fullName>
    </submittedName>
</protein>
<name>A0A0F4KNY8_9LACO</name>
<gene>
    <name evidence="2" type="ORF">JG29_16330</name>
</gene>
<reference evidence="2 3" key="1">
    <citation type="submission" date="2014-12" db="EMBL/GenBank/DDBJ databases">
        <title>Comparative genomics of the lactic acid bacteria isolated from the honey bee gut.</title>
        <authorList>
            <person name="Ellegaard K.M."/>
            <person name="Tamarit D."/>
            <person name="Javelind E."/>
            <person name="Olofsson T."/>
            <person name="Andersson S.G."/>
            <person name="Vasquez A."/>
        </authorList>
    </citation>
    <scope>NUCLEOTIDE SEQUENCE [LARGE SCALE GENOMIC DNA]</scope>
    <source>
        <strain evidence="2 3">Hon2</strain>
    </source>
</reference>
<keyword evidence="3" id="KW-1185">Reference proteome</keyword>
<dbReference type="HOGENOM" id="CLU_1600616_0_0_9"/>
<dbReference type="RefSeq" id="WP_045923535.1">
    <property type="nucleotide sequence ID" value="NZ_JBHTHW010000006.1"/>
</dbReference>
<evidence type="ECO:0000256" key="1">
    <source>
        <dbReference type="SAM" id="Coils"/>
    </source>
</evidence>
<dbReference type="STRING" id="1218508.JG29_16330"/>